<dbReference type="Pfam" id="PF01292">
    <property type="entry name" value="Ni_hydr_CYTB"/>
    <property type="match status" value="1"/>
</dbReference>
<comment type="subcellular location">
    <subcellularLocation>
        <location evidence="1">Cell membrane</location>
        <topology evidence="1">Multi-pass membrane protein</topology>
    </subcellularLocation>
</comment>
<evidence type="ECO:0000256" key="5">
    <source>
        <dbReference type="ARBA" id="ARBA00022617"/>
    </source>
</evidence>
<dbReference type="Proteomes" id="UP000553059">
    <property type="component" value="Unassembled WGS sequence"/>
</dbReference>
<dbReference type="PRINTS" id="PR00161">
    <property type="entry name" value="NIHGNASECYTB"/>
</dbReference>
<dbReference type="PROSITE" id="PS00882">
    <property type="entry name" value="NI_HGENASE_CYTB_1"/>
    <property type="match status" value="1"/>
</dbReference>
<keyword evidence="9 12" id="KW-1133">Transmembrane helix</keyword>
<keyword evidence="7" id="KW-0479">Metal-binding</keyword>
<sequence length="249" mass="28551">MAESKNYQPYGSPSKLRAPIYVWQLPVRLFHWINAVSIVILFITGLYIGNPILVAPGEAVGNFVMGNSRYWHGVTAYIFTANLLFRLYWFIVGNEYSKLRFWRKEFWRDAVATLKYYLFLTREHTTHAGHNSMAQLMYLVFIWIASLVMILTGFAMRATATPPNGALGLFSWLIPAMGSENQVRMIHHLFAWGYAAFLLGHLYMVFRQDILDDDGTVSSMISGYKYELSETIKPEDTKNLKSEDHPASS</sequence>
<dbReference type="GO" id="GO:0020037">
    <property type="term" value="F:heme binding"/>
    <property type="evidence" value="ECO:0007669"/>
    <property type="project" value="TreeGrafter"/>
</dbReference>
<gene>
    <name evidence="14" type="primary">cybH</name>
    <name evidence="14" type="ORF">GX523_02855</name>
</gene>
<feature type="transmembrane region" description="Helical" evidence="12">
    <location>
        <begin position="29"/>
        <end position="50"/>
    </location>
</feature>
<reference evidence="14 15" key="1">
    <citation type="journal article" date="2020" name="Biotechnol. Biofuels">
        <title>New insights from the biogas microbiome by comprehensive genome-resolved metagenomics of nearly 1600 species originating from multiple anaerobic digesters.</title>
        <authorList>
            <person name="Campanaro S."/>
            <person name="Treu L."/>
            <person name="Rodriguez-R L.M."/>
            <person name="Kovalovszki A."/>
            <person name="Ziels R.M."/>
            <person name="Maus I."/>
            <person name="Zhu X."/>
            <person name="Kougias P.G."/>
            <person name="Basile A."/>
            <person name="Luo G."/>
            <person name="Schluter A."/>
            <person name="Konstantinidis K.T."/>
            <person name="Angelidaki I."/>
        </authorList>
    </citation>
    <scope>NUCLEOTIDE SEQUENCE [LARGE SCALE GENOMIC DNA]</scope>
    <source>
        <strain evidence="14">AS05jafATM_4</strain>
    </source>
</reference>
<evidence type="ECO:0000256" key="12">
    <source>
        <dbReference type="SAM" id="Phobius"/>
    </source>
</evidence>
<keyword evidence="11 12" id="KW-0472">Membrane</keyword>
<keyword evidence="5" id="KW-0349">Heme</keyword>
<evidence type="ECO:0000256" key="3">
    <source>
        <dbReference type="ARBA" id="ARBA00022448"/>
    </source>
</evidence>
<dbReference type="PANTHER" id="PTHR30485">
    <property type="entry name" value="NI/FE-HYDROGENASE 1 B-TYPE CYTOCHROME SUBUNIT"/>
    <property type="match status" value="1"/>
</dbReference>
<keyword evidence="8" id="KW-0249">Electron transport</keyword>
<proteinExistence type="inferred from homology"/>
<keyword evidence="10" id="KW-0408">Iron</keyword>
<dbReference type="PANTHER" id="PTHR30485:SF0">
    <property type="entry name" value="NI_FE-HYDROGENASE 1 B-TYPE CYTOCHROME SUBUNIT-RELATED"/>
    <property type="match status" value="1"/>
</dbReference>
<comment type="similarity">
    <text evidence="2">Belongs to the HupC/HyaC/HydC family.</text>
</comment>
<name>A0A7C6Z2S1_9FIRM</name>
<evidence type="ECO:0000256" key="4">
    <source>
        <dbReference type="ARBA" id="ARBA00022475"/>
    </source>
</evidence>
<dbReference type="GO" id="GO:0005886">
    <property type="term" value="C:plasma membrane"/>
    <property type="evidence" value="ECO:0007669"/>
    <property type="project" value="UniProtKB-SubCell"/>
</dbReference>
<comment type="caution">
    <text evidence="14">The sequence shown here is derived from an EMBL/GenBank/DDBJ whole genome shotgun (WGS) entry which is preliminary data.</text>
</comment>
<evidence type="ECO:0000256" key="6">
    <source>
        <dbReference type="ARBA" id="ARBA00022692"/>
    </source>
</evidence>
<evidence type="ECO:0000313" key="15">
    <source>
        <dbReference type="Proteomes" id="UP000553059"/>
    </source>
</evidence>
<dbReference type="GO" id="GO:0005506">
    <property type="term" value="F:iron ion binding"/>
    <property type="evidence" value="ECO:0007669"/>
    <property type="project" value="InterPro"/>
</dbReference>
<evidence type="ECO:0000256" key="1">
    <source>
        <dbReference type="ARBA" id="ARBA00004651"/>
    </source>
</evidence>
<protein>
    <submittedName>
        <fullName evidence="14">Ni/Fe-hydrogenase, b-type cytochrome subunit</fullName>
    </submittedName>
</protein>
<keyword evidence="3" id="KW-0813">Transport</keyword>
<evidence type="ECO:0000256" key="7">
    <source>
        <dbReference type="ARBA" id="ARBA00022723"/>
    </source>
</evidence>
<evidence type="ECO:0000259" key="13">
    <source>
        <dbReference type="Pfam" id="PF01292"/>
    </source>
</evidence>
<evidence type="ECO:0000313" key="14">
    <source>
        <dbReference type="EMBL" id="HHY25690.1"/>
    </source>
</evidence>
<dbReference type="InterPro" id="IPR016174">
    <property type="entry name" value="Di-haem_cyt_TM"/>
</dbReference>
<feature type="transmembrane region" description="Helical" evidence="12">
    <location>
        <begin position="70"/>
        <end position="91"/>
    </location>
</feature>
<evidence type="ECO:0000256" key="9">
    <source>
        <dbReference type="ARBA" id="ARBA00022989"/>
    </source>
</evidence>
<evidence type="ECO:0000256" key="10">
    <source>
        <dbReference type="ARBA" id="ARBA00023004"/>
    </source>
</evidence>
<feature type="domain" description="Cytochrome b561 bacterial/Ni-hydrogenase" evidence="13">
    <location>
        <begin position="22"/>
        <end position="223"/>
    </location>
</feature>
<keyword evidence="4" id="KW-1003">Cell membrane</keyword>
<accession>A0A7C6Z2S1</accession>
<keyword evidence="6 12" id="KW-0812">Transmembrane</keyword>
<feature type="transmembrane region" description="Helical" evidence="12">
    <location>
        <begin position="136"/>
        <end position="156"/>
    </location>
</feature>
<dbReference type="InterPro" id="IPR011577">
    <property type="entry name" value="Cyt_b561_bac/Ni-Hgenase"/>
</dbReference>
<dbReference type="InterPro" id="IPR051542">
    <property type="entry name" value="Hydrogenase_cytochrome"/>
</dbReference>
<dbReference type="GO" id="GO:0022904">
    <property type="term" value="P:respiratory electron transport chain"/>
    <property type="evidence" value="ECO:0007669"/>
    <property type="project" value="InterPro"/>
</dbReference>
<evidence type="ECO:0000256" key="11">
    <source>
        <dbReference type="ARBA" id="ARBA00023136"/>
    </source>
</evidence>
<dbReference type="InterPro" id="IPR000516">
    <property type="entry name" value="Ni-dep_Hydgase_cyt-B"/>
</dbReference>
<evidence type="ECO:0000256" key="8">
    <source>
        <dbReference type="ARBA" id="ARBA00022982"/>
    </source>
</evidence>
<feature type="transmembrane region" description="Helical" evidence="12">
    <location>
        <begin position="185"/>
        <end position="206"/>
    </location>
</feature>
<evidence type="ECO:0000256" key="2">
    <source>
        <dbReference type="ARBA" id="ARBA00008622"/>
    </source>
</evidence>
<dbReference type="SUPFAM" id="SSF81342">
    <property type="entry name" value="Transmembrane di-heme cytochromes"/>
    <property type="match status" value="1"/>
</dbReference>
<organism evidence="14 15">
    <name type="scientific">Desulfitobacterium dehalogenans</name>
    <dbReference type="NCBI Taxonomy" id="36854"/>
    <lineage>
        <taxon>Bacteria</taxon>
        <taxon>Bacillati</taxon>
        <taxon>Bacillota</taxon>
        <taxon>Clostridia</taxon>
        <taxon>Eubacteriales</taxon>
        <taxon>Desulfitobacteriaceae</taxon>
        <taxon>Desulfitobacterium</taxon>
    </lineage>
</organism>
<dbReference type="GO" id="GO:0009055">
    <property type="term" value="F:electron transfer activity"/>
    <property type="evidence" value="ECO:0007669"/>
    <property type="project" value="InterPro"/>
</dbReference>
<dbReference type="EMBL" id="DUTF01000067">
    <property type="protein sequence ID" value="HHY25690.1"/>
    <property type="molecule type" value="Genomic_DNA"/>
</dbReference>
<dbReference type="Gene3D" id="1.20.950.20">
    <property type="entry name" value="Transmembrane di-heme cytochromes, Chain C"/>
    <property type="match status" value="1"/>
</dbReference>
<dbReference type="AlphaFoldDB" id="A0A7C6Z2S1"/>
<dbReference type="NCBIfam" id="TIGR02125">
    <property type="entry name" value="CytB-hydogenase"/>
    <property type="match status" value="1"/>
</dbReference>